<dbReference type="Pfam" id="PF01256">
    <property type="entry name" value="Carb_kinase"/>
    <property type="match status" value="1"/>
</dbReference>
<evidence type="ECO:0000259" key="7">
    <source>
        <dbReference type="PROSITE" id="PS51383"/>
    </source>
</evidence>
<gene>
    <name evidence="8" type="primary">nnr</name>
    <name evidence="6" type="synonym">nnrD</name>
    <name evidence="8" type="ORF">Cva_00944</name>
</gene>
<feature type="binding site" evidence="6">
    <location>
        <position position="154"/>
    </location>
    <ligand>
        <name>(6S)-NADPHX</name>
        <dbReference type="ChEBI" id="CHEBI:64076"/>
    </ligand>
</feature>
<evidence type="ECO:0000256" key="2">
    <source>
        <dbReference type="ARBA" id="ARBA00022840"/>
    </source>
</evidence>
<dbReference type="AlphaFoldDB" id="A0A0K8MCL9"/>
<dbReference type="InterPro" id="IPR029056">
    <property type="entry name" value="Ribokinase-like"/>
</dbReference>
<evidence type="ECO:0000256" key="4">
    <source>
        <dbReference type="ARBA" id="ARBA00023027"/>
    </source>
</evidence>
<evidence type="ECO:0000256" key="6">
    <source>
        <dbReference type="HAMAP-Rule" id="MF_01965"/>
    </source>
</evidence>
<dbReference type="PANTHER" id="PTHR12592">
    <property type="entry name" value="ATP-DEPENDENT (S)-NAD(P)H-HYDRATE DEHYDRATASE FAMILY MEMBER"/>
    <property type="match status" value="1"/>
</dbReference>
<reference evidence="8 9" key="1">
    <citation type="submission" date="2015-03" db="EMBL/GenBank/DDBJ databases">
        <title>Caedibacter varicaedens, whole genome shotgun sequence.</title>
        <authorList>
            <person name="Suzuki H."/>
            <person name="Dapper A.L."/>
            <person name="Gibson A.K."/>
            <person name="Jackson C."/>
            <person name="Lee H."/>
            <person name="Pejaver V.R."/>
            <person name="Doak T."/>
            <person name="Lynch M."/>
        </authorList>
    </citation>
    <scope>NUCLEOTIDE SEQUENCE [LARGE SCALE GENOMIC DNA]</scope>
</reference>
<keyword evidence="5 6" id="KW-0456">Lyase</keyword>
<comment type="catalytic activity">
    <reaction evidence="6">
        <text>(6S)-NADHX + ADP = AMP + phosphate + NADH + H(+)</text>
        <dbReference type="Rhea" id="RHEA:32223"/>
        <dbReference type="ChEBI" id="CHEBI:15378"/>
        <dbReference type="ChEBI" id="CHEBI:43474"/>
        <dbReference type="ChEBI" id="CHEBI:57945"/>
        <dbReference type="ChEBI" id="CHEBI:64074"/>
        <dbReference type="ChEBI" id="CHEBI:456215"/>
        <dbReference type="ChEBI" id="CHEBI:456216"/>
        <dbReference type="EC" id="4.2.1.136"/>
    </reaction>
</comment>
<dbReference type="InterPro" id="IPR017953">
    <property type="entry name" value="Carbohydrate_kinase_pred_CS"/>
</dbReference>
<dbReference type="NCBIfam" id="TIGR00196">
    <property type="entry name" value="yjeF_cterm"/>
    <property type="match status" value="1"/>
</dbReference>
<comment type="cofactor">
    <cofactor evidence="6">
        <name>Mg(2+)</name>
        <dbReference type="ChEBI" id="CHEBI:18420"/>
    </cofactor>
</comment>
<proteinExistence type="inferred from homology"/>
<dbReference type="STRING" id="1629334.Cva_00944"/>
<dbReference type="CDD" id="cd01171">
    <property type="entry name" value="YXKO-related"/>
    <property type="match status" value="1"/>
</dbReference>
<name>A0A0K8MCL9_9PROT</name>
<dbReference type="EMBL" id="BBVC01000040">
    <property type="protein sequence ID" value="GAO98295.1"/>
    <property type="molecule type" value="Genomic_DNA"/>
</dbReference>
<comment type="catalytic activity">
    <reaction evidence="6">
        <text>(6S)-NADPHX + ADP = AMP + phosphate + NADPH + H(+)</text>
        <dbReference type="Rhea" id="RHEA:32235"/>
        <dbReference type="ChEBI" id="CHEBI:15378"/>
        <dbReference type="ChEBI" id="CHEBI:43474"/>
        <dbReference type="ChEBI" id="CHEBI:57783"/>
        <dbReference type="ChEBI" id="CHEBI:64076"/>
        <dbReference type="ChEBI" id="CHEBI:456215"/>
        <dbReference type="ChEBI" id="CHEBI:456216"/>
        <dbReference type="EC" id="4.2.1.136"/>
    </reaction>
</comment>
<dbReference type="GO" id="GO:0110051">
    <property type="term" value="P:metabolite repair"/>
    <property type="evidence" value="ECO:0007669"/>
    <property type="project" value="TreeGrafter"/>
</dbReference>
<dbReference type="PANTHER" id="PTHR12592:SF0">
    <property type="entry name" value="ATP-DEPENDENT (S)-NAD(P)H-HYDRATE DEHYDRATASE"/>
    <property type="match status" value="1"/>
</dbReference>
<evidence type="ECO:0000256" key="3">
    <source>
        <dbReference type="ARBA" id="ARBA00022857"/>
    </source>
</evidence>
<feature type="binding site" evidence="6">
    <location>
        <position position="214"/>
    </location>
    <ligand>
        <name>(6S)-NADPHX</name>
        <dbReference type="ChEBI" id="CHEBI:64076"/>
    </ligand>
</feature>
<comment type="similarity">
    <text evidence="6">Belongs to the NnrD/CARKD family.</text>
</comment>
<dbReference type="GO" id="GO:0046496">
    <property type="term" value="P:nicotinamide nucleotide metabolic process"/>
    <property type="evidence" value="ECO:0007669"/>
    <property type="project" value="UniProtKB-UniRule"/>
</dbReference>
<dbReference type="OrthoDB" id="9806925at2"/>
<feature type="binding site" evidence="6">
    <location>
        <position position="38"/>
    </location>
    <ligand>
        <name>(6S)-NADPHX</name>
        <dbReference type="ChEBI" id="CHEBI:64076"/>
    </ligand>
</feature>
<keyword evidence="9" id="KW-1185">Reference proteome</keyword>
<dbReference type="EC" id="4.2.1.136" evidence="6"/>
<evidence type="ECO:0000313" key="9">
    <source>
        <dbReference type="Proteomes" id="UP000036771"/>
    </source>
</evidence>
<dbReference type="PROSITE" id="PS51383">
    <property type="entry name" value="YJEF_C_3"/>
    <property type="match status" value="1"/>
</dbReference>
<keyword evidence="2 6" id="KW-0067">ATP-binding</keyword>
<keyword evidence="1 6" id="KW-0547">Nucleotide-binding</keyword>
<evidence type="ECO:0000313" key="8">
    <source>
        <dbReference type="EMBL" id="GAO98295.1"/>
    </source>
</evidence>
<accession>A0A0K8MCL9</accession>
<comment type="caution">
    <text evidence="6">Lacks conserved residue(s) required for the propagation of feature annotation.</text>
</comment>
<comment type="subunit">
    <text evidence="6">Homotetramer.</text>
</comment>
<dbReference type="Gene3D" id="3.40.1190.20">
    <property type="match status" value="1"/>
</dbReference>
<dbReference type="GO" id="GO:0052855">
    <property type="term" value="F:ADP-dependent NAD(P)H-hydrate dehydratase activity"/>
    <property type="evidence" value="ECO:0007669"/>
    <property type="project" value="UniProtKB-UniRule"/>
</dbReference>
<sequence length="276" mass="30448">MTRNSTVAPPLPQYQPHSHKGEVGKVLVIGGSPSYYGAPLLTALGAESGGADLIWLYLPEQHKLTAQNYSLNFFIRTFTKPYLSCDDIEGILAVAEKVDAIVLGNGLGRKEETQKAILTLLPKIYLPLILDAEALFSEILHIKPDHADWILTPHKKEFSRVFGAEFTKEKIQEYAESWHLTILVKGRIDFIAAPQMLIENTTGCPQMRVGGTGDVLAGIVGSYRAQGLSSMQSCASAAYHYGLAGERLIEKENTLTAYKLVKEYAQLIKEGCRKRL</sequence>
<protein>
    <recommendedName>
        <fullName evidence="6">ADP-dependent (S)-NAD(P)H-hydrate dehydratase</fullName>
        <ecNumber evidence="6">4.2.1.136</ecNumber>
    </recommendedName>
    <alternativeName>
        <fullName evidence="6">ADP-dependent NAD(P)HX dehydratase</fullName>
    </alternativeName>
</protein>
<feature type="domain" description="YjeF C-terminal" evidence="7">
    <location>
        <begin position="3"/>
        <end position="271"/>
    </location>
</feature>
<evidence type="ECO:0000256" key="1">
    <source>
        <dbReference type="ARBA" id="ARBA00022741"/>
    </source>
</evidence>
<keyword evidence="4 6" id="KW-0520">NAD</keyword>
<comment type="function">
    <text evidence="6">Catalyzes the dehydration of the S-form of NAD(P)HX at the expense of ADP, which is converted to AMP. Together with NAD(P)HX epimerase, which catalyzes the epimerization of the S- and R-forms, the enzyme allows the repair of both epimers of NAD(P)HX, a damaged form of NAD(P)H that is a result of enzymatic or heat-dependent hydration.</text>
</comment>
<feature type="binding site" evidence="6">
    <location>
        <position position="213"/>
    </location>
    <ligand>
        <name>AMP</name>
        <dbReference type="ChEBI" id="CHEBI:456215"/>
    </ligand>
</feature>
<dbReference type="InterPro" id="IPR000631">
    <property type="entry name" value="CARKD"/>
</dbReference>
<dbReference type="HAMAP" id="MF_01965">
    <property type="entry name" value="NADHX_dehydratase"/>
    <property type="match status" value="1"/>
</dbReference>
<evidence type="ECO:0000256" key="5">
    <source>
        <dbReference type="ARBA" id="ARBA00023239"/>
    </source>
</evidence>
<dbReference type="Proteomes" id="UP000036771">
    <property type="component" value="Unassembled WGS sequence"/>
</dbReference>
<keyword evidence="3 6" id="KW-0521">NADP</keyword>
<comment type="caution">
    <text evidence="8">The sequence shown here is derived from an EMBL/GenBank/DDBJ whole genome shotgun (WGS) entry which is preliminary data.</text>
</comment>
<organism evidence="8 9">
    <name type="scientific">Caedimonas varicaedens</name>
    <dbReference type="NCBI Taxonomy" id="1629334"/>
    <lineage>
        <taxon>Bacteria</taxon>
        <taxon>Pseudomonadati</taxon>
        <taxon>Pseudomonadota</taxon>
        <taxon>Alphaproteobacteria</taxon>
        <taxon>Holosporales</taxon>
        <taxon>Caedimonadaceae</taxon>
        <taxon>Caedimonas</taxon>
    </lineage>
</organism>
<dbReference type="GO" id="GO:0005524">
    <property type="term" value="F:ATP binding"/>
    <property type="evidence" value="ECO:0007669"/>
    <property type="project" value="UniProtKB-KW"/>
</dbReference>
<dbReference type="PROSITE" id="PS01050">
    <property type="entry name" value="YJEF_C_2"/>
    <property type="match status" value="1"/>
</dbReference>
<feature type="binding site" evidence="6">
    <location>
        <position position="106"/>
    </location>
    <ligand>
        <name>(6S)-NADPHX</name>
        <dbReference type="ChEBI" id="CHEBI:64076"/>
    </ligand>
</feature>
<dbReference type="SUPFAM" id="SSF53613">
    <property type="entry name" value="Ribokinase-like"/>
    <property type="match status" value="1"/>
</dbReference>